<dbReference type="Proteomes" id="UP000092993">
    <property type="component" value="Unassembled WGS sequence"/>
</dbReference>
<dbReference type="STRING" id="5627.A0A1C7M3I4"/>
<dbReference type="PANTHER" id="PTHR33099:SF14">
    <property type="entry name" value="PROLYL 4-HYDROXYLASE ALPHA SUBUNIT FE(2+) 2OG DIOXYGENASE DOMAIN-CONTAINING PROTEIN"/>
    <property type="match status" value="1"/>
</dbReference>
<accession>A0A1C7M3I4</accession>
<dbReference type="EMBL" id="LUGG01000011">
    <property type="protein sequence ID" value="OBZ71338.1"/>
    <property type="molecule type" value="Genomic_DNA"/>
</dbReference>
<reference evidence="2 3" key="1">
    <citation type="submission" date="2016-03" db="EMBL/GenBank/DDBJ databases">
        <title>Whole genome sequencing of Grifola frondosa 9006-11.</title>
        <authorList>
            <person name="Min B."/>
            <person name="Park H."/>
            <person name="Kim J.-G."/>
            <person name="Cho H."/>
            <person name="Oh Y.-L."/>
            <person name="Kong W.-S."/>
            <person name="Choi I.-G."/>
        </authorList>
    </citation>
    <scope>NUCLEOTIDE SEQUENCE [LARGE SCALE GENOMIC DNA]</scope>
    <source>
        <strain evidence="2 3">9006-11</strain>
    </source>
</reference>
<gene>
    <name evidence="2" type="ORF">A0H81_08863</name>
</gene>
<evidence type="ECO:0000313" key="3">
    <source>
        <dbReference type="Proteomes" id="UP000092993"/>
    </source>
</evidence>
<protein>
    <recommendedName>
        <fullName evidence="1">Prolyl 4-hydroxylase alpha subunit Fe(2+) 2OG dioxygenase domain-containing protein</fullName>
    </recommendedName>
</protein>
<comment type="caution">
    <text evidence="2">The sequence shown here is derived from an EMBL/GenBank/DDBJ whole genome shotgun (WGS) entry which is preliminary data.</text>
</comment>
<name>A0A1C7M3I4_GRIFR</name>
<dbReference type="AlphaFoldDB" id="A0A1C7M3I4"/>
<keyword evidence="3" id="KW-1185">Reference proteome</keyword>
<dbReference type="PANTHER" id="PTHR33099">
    <property type="entry name" value="FE2OG DIOXYGENASE DOMAIN-CONTAINING PROTEIN"/>
    <property type="match status" value="1"/>
</dbReference>
<dbReference type="Gene3D" id="2.60.120.620">
    <property type="entry name" value="q2cbj1_9rhob like domain"/>
    <property type="match status" value="1"/>
</dbReference>
<dbReference type="OMA" id="FNADTHT"/>
<dbReference type="OrthoDB" id="27483at2759"/>
<proteinExistence type="predicted"/>
<dbReference type="Pfam" id="PF13640">
    <property type="entry name" value="2OG-FeII_Oxy_3"/>
    <property type="match status" value="1"/>
</dbReference>
<organism evidence="2 3">
    <name type="scientific">Grifola frondosa</name>
    <name type="common">Maitake</name>
    <name type="synonym">Polyporus frondosus</name>
    <dbReference type="NCBI Taxonomy" id="5627"/>
    <lineage>
        <taxon>Eukaryota</taxon>
        <taxon>Fungi</taxon>
        <taxon>Dikarya</taxon>
        <taxon>Basidiomycota</taxon>
        <taxon>Agaricomycotina</taxon>
        <taxon>Agaricomycetes</taxon>
        <taxon>Polyporales</taxon>
        <taxon>Grifolaceae</taxon>
        <taxon>Grifola</taxon>
    </lineage>
</organism>
<feature type="domain" description="Prolyl 4-hydroxylase alpha subunit Fe(2+) 2OG dioxygenase" evidence="1">
    <location>
        <begin position="128"/>
        <end position="220"/>
    </location>
</feature>
<evidence type="ECO:0000313" key="2">
    <source>
        <dbReference type="EMBL" id="OBZ71338.1"/>
    </source>
</evidence>
<dbReference type="InterPro" id="IPR044862">
    <property type="entry name" value="Pro_4_hyd_alph_FE2OG_OXY"/>
</dbReference>
<sequence>MSTYQQEDQLRRLVTILCDQPPFCSGTFPITSNNSILYYGKGNPAGRIDLLNASDEELKHLTEACDPATFGMDRKDVLDETYRRAGKLDAAHFAVKFDAERSGLLRVVRSGLLEGFDEKKPTSAELYKLNVYGKDSFFKAHKDTPRSKTMFGSLVIVFPTPHEGGAFSLRQNDKKWVFDSSKLLVDQQEPCIAYIAFYSDVEHEVALVTSGYRVTITYNLYFSESPSPSEIAAAHPLSAIERELKTAFQSLLDDPTFMPEGGHLGFGLRHQYPIPSTDNDPDVLEDLEDRLKGSDAALMMVCRELGLDASLKMAFEDEEKLVVVMCDYAFNFDQAYVEDPSWISCAGNMVAWL</sequence>
<evidence type="ECO:0000259" key="1">
    <source>
        <dbReference type="Pfam" id="PF13640"/>
    </source>
</evidence>